<feature type="domain" description="Topoisomerase 6 subunit A/Spo11 TOPRIM" evidence="12">
    <location>
        <begin position="144"/>
        <end position="304"/>
    </location>
</feature>
<evidence type="ECO:0000256" key="2">
    <source>
        <dbReference type="ARBA" id="ARBA00001946"/>
    </source>
</evidence>
<dbReference type="InterPro" id="IPR034136">
    <property type="entry name" value="TOPRIM_Topo6A/Spo11"/>
</dbReference>
<dbReference type="GO" id="GO:0046872">
    <property type="term" value="F:metal ion binding"/>
    <property type="evidence" value="ECO:0007669"/>
    <property type="project" value="UniProtKB-KW"/>
</dbReference>
<comment type="cofactor">
    <cofactor evidence="2">
        <name>Mg(2+)</name>
        <dbReference type="ChEBI" id="CHEBI:18420"/>
    </cofactor>
</comment>
<dbReference type="CDD" id="cd00223">
    <property type="entry name" value="TOPRIM_TopoIIB_SPO"/>
    <property type="match status" value="1"/>
</dbReference>
<evidence type="ECO:0000256" key="10">
    <source>
        <dbReference type="PROSITE-ProRule" id="PRU01385"/>
    </source>
</evidence>
<dbReference type="GO" id="GO:0042138">
    <property type="term" value="P:meiotic DNA double-strand break formation"/>
    <property type="evidence" value="ECO:0007669"/>
    <property type="project" value="TreeGrafter"/>
</dbReference>
<evidence type="ECO:0000256" key="5">
    <source>
        <dbReference type="ARBA" id="ARBA00022723"/>
    </source>
</evidence>
<dbReference type="EMBL" id="JAODAN010000005">
    <property type="protein sequence ID" value="KAK1924491.1"/>
    <property type="molecule type" value="Genomic_DNA"/>
</dbReference>
<dbReference type="GO" id="GO:0003918">
    <property type="term" value="F:DNA topoisomerase type II (double strand cut, ATP-hydrolyzing) activity"/>
    <property type="evidence" value="ECO:0007669"/>
    <property type="project" value="UniProtKB-UniRule"/>
</dbReference>
<dbReference type="GO" id="GO:0000706">
    <property type="term" value="P:meiotic DNA double-strand break processing"/>
    <property type="evidence" value="ECO:0007669"/>
    <property type="project" value="TreeGrafter"/>
</dbReference>
<dbReference type="EC" id="5.6.2.2" evidence="4"/>
<keyword evidence="7 10" id="KW-0799">Topoisomerase</keyword>
<reference evidence="13" key="1">
    <citation type="submission" date="2023-02" db="EMBL/GenBank/DDBJ databases">
        <title>Identification and recombinant expression of a fungal hydrolase from Papiliotrema laurentii that hydrolyzes apple cutin and clears colloidal polyester polyurethane.</title>
        <authorList>
            <consortium name="DOE Joint Genome Institute"/>
            <person name="Roman V.A."/>
            <person name="Bojanowski C."/>
            <person name="Crable B.R."/>
            <person name="Wagner D.N."/>
            <person name="Hung C.S."/>
            <person name="Nadeau L.J."/>
            <person name="Schratz L."/>
            <person name="Haridas S."/>
            <person name="Pangilinan J."/>
            <person name="Lipzen A."/>
            <person name="Na H."/>
            <person name="Yan M."/>
            <person name="Ng V."/>
            <person name="Grigoriev I.V."/>
            <person name="Spatafora J.W."/>
            <person name="Barlow D."/>
            <person name="Biffinger J."/>
            <person name="Kelley-Loughnane N."/>
            <person name="Varaljay V.A."/>
            <person name="Crookes-Goodson W.J."/>
        </authorList>
    </citation>
    <scope>NUCLEOTIDE SEQUENCE</scope>
    <source>
        <strain evidence="13">5307AH</strain>
    </source>
</reference>
<evidence type="ECO:0000256" key="3">
    <source>
        <dbReference type="ARBA" id="ARBA00006559"/>
    </source>
</evidence>
<dbReference type="Gene3D" id="3.40.1360.10">
    <property type="match status" value="1"/>
</dbReference>
<dbReference type="InterPro" id="IPR002815">
    <property type="entry name" value="Spo11/TopoVI_A"/>
</dbReference>
<keyword evidence="9 10" id="KW-0413">Isomerase</keyword>
<accession>A0AAD9FQU0</accession>
<evidence type="ECO:0000256" key="6">
    <source>
        <dbReference type="ARBA" id="ARBA00022842"/>
    </source>
</evidence>
<comment type="catalytic activity">
    <reaction evidence="1 10">
        <text>ATP-dependent breakage, passage and rejoining of double-stranded DNA.</text>
        <dbReference type="EC" id="5.6.2.2"/>
    </reaction>
</comment>
<dbReference type="InterPro" id="IPR036388">
    <property type="entry name" value="WH-like_DNA-bd_sf"/>
</dbReference>
<dbReference type="Proteomes" id="UP001182556">
    <property type="component" value="Unassembled WGS sequence"/>
</dbReference>
<gene>
    <name evidence="13" type="ORF">DB88DRAFT_490609</name>
</gene>
<dbReference type="AlphaFoldDB" id="A0AAD9FQU0"/>
<keyword evidence="8 10" id="KW-0238">DNA-binding</keyword>
<keyword evidence="6" id="KW-0460">Magnesium</keyword>
<evidence type="ECO:0000256" key="4">
    <source>
        <dbReference type="ARBA" id="ARBA00012895"/>
    </source>
</evidence>
<evidence type="ECO:0000256" key="1">
    <source>
        <dbReference type="ARBA" id="ARBA00000185"/>
    </source>
</evidence>
<organism evidence="13 14">
    <name type="scientific">Papiliotrema laurentii</name>
    <name type="common">Cryptococcus laurentii</name>
    <dbReference type="NCBI Taxonomy" id="5418"/>
    <lineage>
        <taxon>Eukaryota</taxon>
        <taxon>Fungi</taxon>
        <taxon>Dikarya</taxon>
        <taxon>Basidiomycota</taxon>
        <taxon>Agaricomycotina</taxon>
        <taxon>Tremellomycetes</taxon>
        <taxon>Tremellales</taxon>
        <taxon>Rhynchogastremaceae</taxon>
        <taxon>Papiliotrema</taxon>
    </lineage>
</organism>
<evidence type="ECO:0000259" key="12">
    <source>
        <dbReference type="Pfam" id="PF21180"/>
    </source>
</evidence>
<dbReference type="GO" id="GO:0000228">
    <property type="term" value="C:nuclear chromosome"/>
    <property type="evidence" value="ECO:0007669"/>
    <property type="project" value="TreeGrafter"/>
</dbReference>
<dbReference type="GO" id="GO:0005524">
    <property type="term" value="F:ATP binding"/>
    <property type="evidence" value="ECO:0007669"/>
    <property type="project" value="InterPro"/>
</dbReference>
<dbReference type="Pfam" id="PF21180">
    <property type="entry name" value="TOP6A-Spo11_Toprim"/>
    <property type="match status" value="1"/>
</dbReference>
<comment type="similarity">
    <text evidence="3 10">Belongs to the TOP6A family.</text>
</comment>
<dbReference type="InterPro" id="IPR013049">
    <property type="entry name" value="Spo11/TopoVI_A_N"/>
</dbReference>
<dbReference type="GO" id="GO:0007131">
    <property type="term" value="P:reciprocal meiotic recombination"/>
    <property type="evidence" value="ECO:0007669"/>
    <property type="project" value="TreeGrafter"/>
</dbReference>
<dbReference type="SUPFAM" id="SSF56726">
    <property type="entry name" value="DNA topoisomerase IV, alpha subunit"/>
    <property type="match status" value="1"/>
</dbReference>
<evidence type="ECO:0000256" key="8">
    <source>
        <dbReference type="ARBA" id="ARBA00023125"/>
    </source>
</evidence>
<comment type="caution">
    <text evidence="13">The sequence shown here is derived from an EMBL/GenBank/DDBJ whole genome shotgun (WGS) entry which is preliminary data.</text>
</comment>
<dbReference type="Gene3D" id="1.10.10.10">
    <property type="entry name" value="Winged helix-like DNA-binding domain superfamily/Winged helix DNA-binding domain"/>
    <property type="match status" value="1"/>
</dbReference>
<proteinExistence type="inferred from homology"/>
<protein>
    <recommendedName>
        <fullName evidence="4">DNA topoisomerase (ATP-hydrolyzing)</fullName>
        <ecNumber evidence="4">5.6.2.2</ecNumber>
    </recommendedName>
</protein>
<feature type="domain" description="Spo11/DNA topoisomerase VI subunit A N-terminal" evidence="11">
    <location>
        <begin position="34"/>
        <end position="94"/>
    </location>
</feature>
<dbReference type="PRINTS" id="PR01550">
    <property type="entry name" value="TOP6AFAMILY"/>
</dbReference>
<name>A0AAD9FQU0_PAPLA</name>
<evidence type="ECO:0000259" key="11">
    <source>
        <dbReference type="Pfam" id="PF04406"/>
    </source>
</evidence>
<evidence type="ECO:0000313" key="13">
    <source>
        <dbReference type="EMBL" id="KAK1924491.1"/>
    </source>
</evidence>
<dbReference type="PROSITE" id="PS52041">
    <property type="entry name" value="TOPO_IIB"/>
    <property type="match status" value="1"/>
</dbReference>
<dbReference type="PANTHER" id="PTHR10848">
    <property type="entry name" value="MEIOTIC RECOMBINATION PROTEIN SPO11"/>
    <property type="match status" value="1"/>
</dbReference>
<evidence type="ECO:0000256" key="9">
    <source>
        <dbReference type="ARBA" id="ARBA00023235"/>
    </source>
</evidence>
<dbReference type="Pfam" id="PF04406">
    <property type="entry name" value="TP6A_N"/>
    <property type="match status" value="1"/>
</dbReference>
<dbReference type="GO" id="GO:0003677">
    <property type="term" value="F:DNA binding"/>
    <property type="evidence" value="ECO:0007669"/>
    <property type="project" value="UniProtKB-UniRule"/>
</dbReference>
<feature type="active site" description="O-(5'-phospho-DNA)-tyrosine intermediate" evidence="10">
    <location>
        <position position="62"/>
    </location>
</feature>
<keyword evidence="5" id="KW-0479">Metal-binding</keyword>
<keyword evidence="14" id="KW-1185">Reference proteome</keyword>
<dbReference type="PANTHER" id="PTHR10848:SF0">
    <property type="entry name" value="MEIOTIC RECOMBINATION PROTEIN SPO11"/>
    <property type="match status" value="1"/>
</dbReference>
<sequence length="333" mass="37164">MSTMNRKTGQQQTLRFPDDPLSFHAADRDTVALKMARLMRVASLLYEAVLTGTATTKRDIFYKDAKLFKEQRVVDKIIDDMVASAGLKRADFHVCASAKGLVASRSLRIHLHSGEELSMSSGLAVLIPPAERIHRIEAVNGVSFVLIVEKDAVFNTLCGARLLEETGIGTGVMITGKGYPDLATVQFVSRLGQDYPDAIICALVDGDPHGIEILSTYTFGSQASSFSHDHMSLSLRNRLKWLGVRISELHDLGISYNSLLPLKERDAVKAMAMLRNRPDMPETWRRELCVMLHLNKKAEIEIVQGEWIDEGDVEDVGKNRLVSYIVERLKREL</sequence>
<dbReference type="InterPro" id="IPR036078">
    <property type="entry name" value="Spo11/TopoVI_A_sf"/>
</dbReference>
<evidence type="ECO:0000313" key="14">
    <source>
        <dbReference type="Proteomes" id="UP001182556"/>
    </source>
</evidence>
<evidence type="ECO:0000256" key="7">
    <source>
        <dbReference type="ARBA" id="ARBA00023029"/>
    </source>
</evidence>